<keyword evidence="5" id="KW-1185">Reference proteome</keyword>
<dbReference type="EMBL" id="BRYB01003519">
    <property type="protein sequence ID" value="GMI38131.1"/>
    <property type="molecule type" value="Genomic_DNA"/>
</dbReference>
<evidence type="ECO:0000313" key="4">
    <source>
        <dbReference type="EMBL" id="GMI38131.1"/>
    </source>
</evidence>
<dbReference type="Gene3D" id="3.40.50.1820">
    <property type="entry name" value="alpha/beta hydrolase"/>
    <property type="match status" value="1"/>
</dbReference>
<dbReference type="InterPro" id="IPR029058">
    <property type="entry name" value="AB_hydrolase_fold"/>
</dbReference>
<dbReference type="PANTHER" id="PTHR48070">
    <property type="entry name" value="ESTERASE OVCA2"/>
    <property type="match status" value="1"/>
</dbReference>
<proteinExistence type="predicted"/>
<feature type="region of interest" description="Disordered" evidence="2">
    <location>
        <begin position="343"/>
        <end position="406"/>
    </location>
</feature>
<dbReference type="PANTHER" id="PTHR48070:SF6">
    <property type="entry name" value="ESTERASE OVCA2"/>
    <property type="match status" value="1"/>
</dbReference>
<name>A0ABQ6N2K2_9STRA</name>
<evidence type="ECO:0000259" key="3">
    <source>
        <dbReference type="Pfam" id="PF03959"/>
    </source>
</evidence>
<evidence type="ECO:0000256" key="1">
    <source>
        <dbReference type="ARBA" id="ARBA00022801"/>
    </source>
</evidence>
<evidence type="ECO:0000256" key="2">
    <source>
        <dbReference type="SAM" id="MobiDB-lite"/>
    </source>
</evidence>
<accession>A0ABQ6N2K2</accession>
<feature type="compositionally biased region" description="Low complexity" evidence="2">
    <location>
        <begin position="17"/>
        <end position="30"/>
    </location>
</feature>
<evidence type="ECO:0000313" key="5">
    <source>
        <dbReference type="Proteomes" id="UP001165060"/>
    </source>
</evidence>
<feature type="region of interest" description="Disordered" evidence="2">
    <location>
        <begin position="8"/>
        <end position="41"/>
    </location>
</feature>
<dbReference type="InterPro" id="IPR050593">
    <property type="entry name" value="LovG"/>
</dbReference>
<sequence length="453" mass="48058">LLMASFINTARASASQSESTSDPTPSASSDPSPPPPPSSVPGAKLRILCLHGGCHNGSVFRSQLAPLLSHLRKAFRKRRMCAVEFVFVDGPLLNDGSLSYANMPKEGLGLGTDDPTKPLYDPAAQDTRQRMWFHEPSGATGASAAKLSGADASLLWLSQCWNVSLDSDPYHGILAFSQGAALAAMLPLIQDHHYAFKNLRFLMLVSGYIPSPPPERGFGHATKADHFRTEYVDIPSLHVVGKKNEVVVPEESNRLVQRFVDPVVFRHSHGHCLPPTPECFNVISEFLLQRGLELLGPSTASTLHMQARLRELEMESQSLINYESGCNPPRALMAVIDRSAVGGWSGGRRVEPGGGAPCPSEFTRKESERGGKEEAGKEEAGKKDKGEDWGEGEGRADRSKPPDSAAALAAGLKAAELGGKVHARTVVESQDVGDPCVAGAGEGGGGGGGGANS</sequence>
<feature type="compositionally biased region" description="Basic and acidic residues" evidence="2">
    <location>
        <begin position="362"/>
        <end position="401"/>
    </location>
</feature>
<feature type="non-terminal residue" evidence="4">
    <location>
        <position position="1"/>
    </location>
</feature>
<dbReference type="SUPFAM" id="SSF53474">
    <property type="entry name" value="alpha/beta-Hydrolases"/>
    <property type="match status" value="1"/>
</dbReference>
<feature type="region of interest" description="Disordered" evidence="2">
    <location>
        <begin position="426"/>
        <end position="453"/>
    </location>
</feature>
<dbReference type="Pfam" id="PF03959">
    <property type="entry name" value="FSH1"/>
    <property type="match status" value="1"/>
</dbReference>
<dbReference type="InterPro" id="IPR005645">
    <property type="entry name" value="FSH-like_dom"/>
</dbReference>
<gene>
    <name evidence="4" type="ORF">TeGR_g8590</name>
</gene>
<reference evidence="4 5" key="1">
    <citation type="journal article" date="2023" name="Commun. Biol.">
        <title>Genome analysis of Parmales, the sister group of diatoms, reveals the evolutionary specialization of diatoms from phago-mixotrophs to photoautotrophs.</title>
        <authorList>
            <person name="Ban H."/>
            <person name="Sato S."/>
            <person name="Yoshikawa S."/>
            <person name="Yamada K."/>
            <person name="Nakamura Y."/>
            <person name="Ichinomiya M."/>
            <person name="Sato N."/>
            <person name="Blanc-Mathieu R."/>
            <person name="Endo H."/>
            <person name="Kuwata A."/>
            <person name="Ogata H."/>
        </authorList>
    </citation>
    <scope>NUCLEOTIDE SEQUENCE [LARGE SCALE GENOMIC DNA]</scope>
</reference>
<organism evidence="4 5">
    <name type="scientific">Tetraparma gracilis</name>
    <dbReference type="NCBI Taxonomy" id="2962635"/>
    <lineage>
        <taxon>Eukaryota</taxon>
        <taxon>Sar</taxon>
        <taxon>Stramenopiles</taxon>
        <taxon>Ochrophyta</taxon>
        <taxon>Bolidophyceae</taxon>
        <taxon>Parmales</taxon>
        <taxon>Triparmaceae</taxon>
        <taxon>Tetraparma</taxon>
    </lineage>
</organism>
<keyword evidence="1" id="KW-0378">Hydrolase</keyword>
<feature type="compositionally biased region" description="Gly residues" evidence="2">
    <location>
        <begin position="440"/>
        <end position="453"/>
    </location>
</feature>
<protein>
    <recommendedName>
        <fullName evidence="3">Serine hydrolase domain-containing protein</fullName>
    </recommendedName>
</protein>
<comment type="caution">
    <text evidence="4">The sequence shown here is derived from an EMBL/GenBank/DDBJ whole genome shotgun (WGS) entry which is preliminary data.</text>
</comment>
<dbReference type="Proteomes" id="UP001165060">
    <property type="component" value="Unassembled WGS sequence"/>
</dbReference>
<feature type="domain" description="Serine hydrolase" evidence="3">
    <location>
        <begin position="44"/>
        <end position="275"/>
    </location>
</feature>